<protein>
    <submittedName>
        <fullName evidence="2">Uncharacterized protein</fullName>
    </submittedName>
</protein>
<accession>A0AAD1XAA7</accession>
<sequence length="528" mass="62127">MNNWKECAGSDSNSDMSDHGEFDLELFANRDDVFCLDVSDETDIKDMGDVKGLKFEGRTLELLLIKATKGYEFADKHYLWKSSKATGNNIEKVAYHHYDFNISGKKQAKNFLSLLDTDYKNFKCGIHYTAVYLDFKLYLATCRNGGSSIADEVAQQIQDFINDVDEEGYIKPMIMLSKDFPKIMSKDKSMKLEESSNELYSEEEKKEIGMYQDSFQLKIQETPIEELATLRQVSTDETFYGITGKVGCNFFEKELPPKEPEKEIKNEKDLNKKRKKWQILKPYMHSEIKKEIIGFNIIQKYYGIDVSHFQKCIDWEKVRDCKLLDRELAFVFLQCTYATEGVDECYETNIQKVTETLDLKLKCPYHFLWVNENIEQQADLFDEMIQKCGNFDKKLDWIALDVEHPSPKYPEERKKSIETTDRKVWTNAVKEFMKRMGDKGYNKKIIYCNTGHWQTYLDEKESQELWKDCFLWITYLDQKPGYLERLWDYYNPSKYENSSFVQFCVGDLDGIKGKVDLNLVSDKFVKHW</sequence>
<dbReference type="InterPro" id="IPR017853">
    <property type="entry name" value="GH"/>
</dbReference>
<evidence type="ECO:0000313" key="2">
    <source>
        <dbReference type="EMBL" id="CAI2363180.1"/>
    </source>
</evidence>
<evidence type="ECO:0000256" key="1">
    <source>
        <dbReference type="ARBA" id="ARBA00010646"/>
    </source>
</evidence>
<dbReference type="PANTHER" id="PTHR34135:SF2">
    <property type="entry name" value="LYSOZYME"/>
    <property type="match status" value="1"/>
</dbReference>
<dbReference type="GO" id="GO:0016998">
    <property type="term" value="P:cell wall macromolecule catabolic process"/>
    <property type="evidence" value="ECO:0007669"/>
    <property type="project" value="InterPro"/>
</dbReference>
<dbReference type="Gene3D" id="3.20.20.80">
    <property type="entry name" value="Glycosidases"/>
    <property type="match status" value="2"/>
</dbReference>
<evidence type="ECO:0000313" key="3">
    <source>
        <dbReference type="Proteomes" id="UP001295684"/>
    </source>
</evidence>
<gene>
    <name evidence="2" type="ORF">ECRASSUSDP1_LOCUS4510</name>
</gene>
<dbReference type="GO" id="GO:0009253">
    <property type="term" value="P:peptidoglycan catabolic process"/>
    <property type="evidence" value="ECO:0007669"/>
    <property type="project" value="InterPro"/>
</dbReference>
<dbReference type="PANTHER" id="PTHR34135">
    <property type="entry name" value="LYSOZYME"/>
    <property type="match status" value="1"/>
</dbReference>
<dbReference type="SUPFAM" id="SSF51445">
    <property type="entry name" value="(Trans)glycosidases"/>
    <property type="match status" value="2"/>
</dbReference>
<organism evidence="2 3">
    <name type="scientific">Euplotes crassus</name>
    <dbReference type="NCBI Taxonomy" id="5936"/>
    <lineage>
        <taxon>Eukaryota</taxon>
        <taxon>Sar</taxon>
        <taxon>Alveolata</taxon>
        <taxon>Ciliophora</taxon>
        <taxon>Intramacronucleata</taxon>
        <taxon>Spirotrichea</taxon>
        <taxon>Hypotrichia</taxon>
        <taxon>Euplotida</taxon>
        <taxon>Euplotidae</taxon>
        <taxon>Moneuplotes</taxon>
    </lineage>
</organism>
<dbReference type="Pfam" id="PF01183">
    <property type="entry name" value="Glyco_hydro_25"/>
    <property type="match status" value="2"/>
</dbReference>
<dbReference type="GO" id="GO:0003796">
    <property type="term" value="F:lysozyme activity"/>
    <property type="evidence" value="ECO:0007669"/>
    <property type="project" value="InterPro"/>
</dbReference>
<comment type="similarity">
    <text evidence="1">Belongs to the glycosyl hydrolase 25 family.</text>
</comment>
<dbReference type="PROSITE" id="PS51904">
    <property type="entry name" value="GLYCOSYL_HYDROL_F25_2"/>
    <property type="match status" value="1"/>
</dbReference>
<dbReference type="CDD" id="cd00599">
    <property type="entry name" value="GH25_muramidase"/>
    <property type="match status" value="1"/>
</dbReference>
<keyword evidence="3" id="KW-1185">Reference proteome</keyword>
<dbReference type="GO" id="GO:0016052">
    <property type="term" value="P:carbohydrate catabolic process"/>
    <property type="evidence" value="ECO:0007669"/>
    <property type="project" value="TreeGrafter"/>
</dbReference>
<reference evidence="2" key="1">
    <citation type="submission" date="2023-07" db="EMBL/GenBank/DDBJ databases">
        <authorList>
            <consortium name="AG Swart"/>
            <person name="Singh M."/>
            <person name="Singh A."/>
            <person name="Seah K."/>
            <person name="Emmerich C."/>
        </authorList>
    </citation>
    <scope>NUCLEOTIDE SEQUENCE</scope>
    <source>
        <strain evidence="2">DP1</strain>
    </source>
</reference>
<proteinExistence type="inferred from homology"/>
<dbReference type="Proteomes" id="UP001295684">
    <property type="component" value="Unassembled WGS sequence"/>
</dbReference>
<dbReference type="EMBL" id="CAMPGE010004336">
    <property type="protein sequence ID" value="CAI2363180.1"/>
    <property type="molecule type" value="Genomic_DNA"/>
</dbReference>
<comment type="caution">
    <text evidence="2">The sequence shown here is derived from an EMBL/GenBank/DDBJ whole genome shotgun (WGS) entry which is preliminary data.</text>
</comment>
<dbReference type="AlphaFoldDB" id="A0AAD1XAA7"/>
<dbReference type="InterPro" id="IPR002053">
    <property type="entry name" value="Glyco_hydro_25"/>
</dbReference>
<name>A0AAD1XAA7_EUPCR</name>